<dbReference type="InterPro" id="IPR008942">
    <property type="entry name" value="ENTH_VHS"/>
</dbReference>
<accession>A0A6L2PRT8</accession>
<reference evidence="4" key="1">
    <citation type="submission" date="2020-01" db="EMBL/GenBank/DDBJ databases">
        <title>Draft genome sequence of the Termite Coptotermes fromosanus.</title>
        <authorList>
            <person name="Itakura S."/>
            <person name="Yosikawa Y."/>
            <person name="Umezawa K."/>
        </authorList>
    </citation>
    <scope>NUCLEOTIDE SEQUENCE [LARGE SCALE GENOMIC DNA]</scope>
</reference>
<evidence type="ECO:0000313" key="3">
    <source>
        <dbReference type="EMBL" id="GFG35329.1"/>
    </source>
</evidence>
<feature type="compositionally biased region" description="Basic and acidic residues" evidence="1">
    <location>
        <begin position="948"/>
        <end position="957"/>
    </location>
</feature>
<feature type="compositionally biased region" description="Basic and acidic residues" evidence="1">
    <location>
        <begin position="833"/>
        <end position="843"/>
    </location>
</feature>
<feature type="region of interest" description="Disordered" evidence="1">
    <location>
        <begin position="228"/>
        <end position="257"/>
    </location>
</feature>
<organism evidence="3 4">
    <name type="scientific">Coptotermes formosanus</name>
    <name type="common">Formosan subterranean termite</name>
    <dbReference type="NCBI Taxonomy" id="36987"/>
    <lineage>
        <taxon>Eukaryota</taxon>
        <taxon>Metazoa</taxon>
        <taxon>Ecdysozoa</taxon>
        <taxon>Arthropoda</taxon>
        <taxon>Hexapoda</taxon>
        <taxon>Insecta</taxon>
        <taxon>Pterygota</taxon>
        <taxon>Neoptera</taxon>
        <taxon>Polyneoptera</taxon>
        <taxon>Dictyoptera</taxon>
        <taxon>Blattodea</taxon>
        <taxon>Blattoidea</taxon>
        <taxon>Termitoidae</taxon>
        <taxon>Rhinotermitidae</taxon>
        <taxon>Coptotermes</taxon>
    </lineage>
</organism>
<gene>
    <name evidence="3" type="ORF">Cfor_01368</name>
</gene>
<dbReference type="PANTHER" id="PTHR12460">
    <property type="entry name" value="CYCLIN-DEPENDENT KINASE INHIBITOR-RELATED PROTEIN"/>
    <property type="match status" value="1"/>
</dbReference>
<evidence type="ECO:0000256" key="1">
    <source>
        <dbReference type="SAM" id="MobiDB-lite"/>
    </source>
</evidence>
<evidence type="ECO:0000313" key="4">
    <source>
        <dbReference type="Proteomes" id="UP000502823"/>
    </source>
</evidence>
<name>A0A6L2PRT8_COPFO</name>
<comment type="caution">
    <text evidence="3">The sequence shown here is derived from an EMBL/GenBank/DDBJ whole genome shotgun (WGS) entry which is preliminary data.</text>
</comment>
<dbReference type="EMBL" id="BLKM01012032">
    <property type="protein sequence ID" value="GFG35329.1"/>
    <property type="molecule type" value="Genomic_DNA"/>
</dbReference>
<feature type="region of interest" description="Disordered" evidence="1">
    <location>
        <begin position="977"/>
        <end position="1057"/>
    </location>
</feature>
<feature type="region of interest" description="Disordered" evidence="1">
    <location>
        <begin position="833"/>
        <end position="957"/>
    </location>
</feature>
<dbReference type="Pfam" id="PF04818">
    <property type="entry name" value="CID"/>
    <property type="match status" value="1"/>
</dbReference>
<dbReference type="InterPro" id="IPR006569">
    <property type="entry name" value="CID_dom"/>
</dbReference>
<feature type="region of interest" description="Disordered" evidence="1">
    <location>
        <begin position="387"/>
        <end position="432"/>
    </location>
</feature>
<feature type="compositionally biased region" description="Pro residues" evidence="1">
    <location>
        <begin position="860"/>
        <end position="872"/>
    </location>
</feature>
<evidence type="ECO:0000259" key="2">
    <source>
        <dbReference type="PROSITE" id="PS51391"/>
    </source>
</evidence>
<feature type="compositionally biased region" description="Polar residues" evidence="1">
    <location>
        <begin position="395"/>
        <end position="426"/>
    </location>
</feature>
<dbReference type="SUPFAM" id="SSF48464">
    <property type="entry name" value="ENTH/VHS domain"/>
    <property type="match status" value="1"/>
</dbReference>
<dbReference type="OrthoDB" id="10069473at2759"/>
<dbReference type="Proteomes" id="UP000502823">
    <property type="component" value="Unassembled WGS sequence"/>
</dbReference>
<dbReference type="PROSITE" id="PS51391">
    <property type="entry name" value="CID"/>
    <property type="match status" value="1"/>
</dbReference>
<dbReference type="FunCoup" id="A0A6L2PRT8">
    <property type="interactions" value="169"/>
</dbReference>
<dbReference type="PANTHER" id="PTHR12460:SF40">
    <property type="entry name" value="REGULATION OF NUCLEAR PRE-MRNA DOMAIN-CONTAINING PROTEIN 2"/>
    <property type="match status" value="1"/>
</dbReference>
<dbReference type="AlphaFoldDB" id="A0A6L2PRT8"/>
<proteinExistence type="predicted"/>
<dbReference type="GO" id="GO:0000993">
    <property type="term" value="F:RNA polymerase II complex binding"/>
    <property type="evidence" value="ECO:0007669"/>
    <property type="project" value="TreeGrafter"/>
</dbReference>
<dbReference type="GO" id="GO:0031124">
    <property type="term" value="P:mRNA 3'-end processing"/>
    <property type="evidence" value="ECO:0007669"/>
    <property type="project" value="TreeGrafter"/>
</dbReference>
<feature type="compositionally biased region" description="Acidic residues" evidence="1">
    <location>
        <begin position="916"/>
        <end position="934"/>
    </location>
</feature>
<dbReference type="SMART" id="SM00582">
    <property type="entry name" value="RPR"/>
    <property type="match status" value="1"/>
</dbReference>
<dbReference type="InParanoid" id="A0A6L2PRT8"/>
<protein>
    <recommendedName>
        <fullName evidence="2">CID domain-containing protein</fullName>
    </recommendedName>
</protein>
<keyword evidence="4" id="KW-1185">Reference proteome</keyword>
<dbReference type="Gene3D" id="1.25.40.90">
    <property type="match status" value="1"/>
</dbReference>
<feature type="compositionally biased region" description="Basic and acidic residues" evidence="1">
    <location>
        <begin position="981"/>
        <end position="991"/>
    </location>
</feature>
<dbReference type="Gene3D" id="6.10.250.2560">
    <property type="match status" value="1"/>
</dbReference>
<sequence>MLFPSIAVRIEHRLTLFYLANDVIQYSKRKNYEYVESWGTALQRATTMVREEKVKQRILRIFKIWDERGIYDEAFIADLSGLLSTTTKKTSNETVTDTSDFQPPVLITKIRSCKKLEDDTDLKLKRLNESHLSFSDADALRSHLKDRRQGDDIVAEVDEGVSKMQEFVRALELEIKERNALIELLEHADSFYETQKGEAKVVANAYRNFGSRVKNLKRRLDDLIPTLKEISPIPSPDINAPSPSPDSDIELPGENDNTGSVGDSFFGSFNSKAHPIKTVLQDEPQPQQQQHSVDNCFTSFMGNTALPFDIQKSLFSETSTEGLLSPSPIPVVDDPGGVPLLSALPPSEGKPIEVISSRTKPDEGFNITEFLKSLIPSGGSPIIPGLNVDPPPQSTLPQTAPKSIYSPTSELNTTDQYDYPGETSSTPLQPPPLPPNLFPLEEPSYKYGQSIGQEEDAWNTKLPPKFPTWGDTAPGWEREEGDKTTEWIPVMPPNKVPPLSLDTPESPPLYEKEGFSDPVEYDDSVVEPALMSSSGDVDHRTLVQLPQINHTKDTDCRIQLPLKHMKDTDHRVILPVTSANHTKKDMDHRPMIPRKKDVDHRNLISLTGSPVRDHSTLPPPPMPPSLNWSHSDQDYRSPMTASNFSKKEILQQRDQDYRLHQPHSMVRRQLDETQDNVESVDMEMSDEEMIDDIAGEKKEVVTEKDKGFEMSQINKPVISFNINSHSKVLANSPLNEVKEDSVRPRSRVYGCQRIPTISGIGGNTHSARGIGARPRVPLLVTPAGIKRLPPPNLPRGFRPSMMPPPPPLPPLPHIGLLPQPESFNVTIEIKPQSEIESHSEVKDSAPCVDFAVEEEVTTEPIPPLSPPPPPQPKAVVVEEEKPAVKVNNNTRQWTADPDQEKETAEVDNGISVTENVQDETAEDSLDNKEEEAAEENVRQESTVTETEPVGRTENEPVVKRLEIDGSEHWMNNELAELEQLDTGRMEQDRCQRGRGRPFSNFPRGGFIPRARPMWNGPRRGGPPVRFPFRPPLDRPFGRGHRGGFRPFRGNRGPFGGW</sequence>
<feature type="domain" description="CID" evidence="2">
    <location>
        <begin position="1"/>
        <end position="87"/>
    </location>
</feature>